<evidence type="ECO:0000259" key="1">
    <source>
        <dbReference type="Pfam" id="PF13588"/>
    </source>
</evidence>
<evidence type="ECO:0000313" key="2">
    <source>
        <dbReference type="EMBL" id="BBE19107.1"/>
    </source>
</evidence>
<organism evidence="2 3">
    <name type="scientific">Aquipluma nitroreducens</name>
    <dbReference type="NCBI Taxonomy" id="2010828"/>
    <lineage>
        <taxon>Bacteria</taxon>
        <taxon>Pseudomonadati</taxon>
        <taxon>Bacteroidota</taxon>
        <taxon>Bacteroidia</taxon>
        <taxon>Marinilabiliales</taxon>
        <taxon>Prolixibacteraceae</taxon>
        <taxon>Aquipluma</taxon>
    </lineage>
</organism>
<evidence type="ECO:0000313" key="3">
    <source>
        <dbReference type="Proteomes" id="UP001193389"/>
    </source>
</evidence>
<dbReference type="AlphaFoldDB" id="A0A5K7SCC6"/>
<sequence length="150" mass="17437">MQKLNLPEYSFRIKTTEGKSFIFDSLRKKFVRLTPEEWVRQNFVQFLIAEKKYSVALIAVEAGVKVNNNPQRADLVIYNRSGNPLLVAEFKAPEVKINQQTFDQIVRYNMQLKVPFLIVSNGLQHFCCQINYADNSYAFLPEIPEFAEII</sequence>
<proteinExistence type="predicted"/>
<dbReference type="RefSeq" id="WP_318347380.1">
    <property type="nucleotide sequence ID" value="NZ_AP018694.1"/>
</dbReference>
<dbReference type="InterPro" id="IPR029464">
    <property type="entry name" value="HSDR_N"/>
</dbReference>
<dbReference type="Proteomes" id="UP001193389">
    <property type="component" value="Chromosome"/>
</dbReference>
<dbReference type="EMBL" id="AP018694">
    <property type="protein sequence ID" value="BBE19107.1"/>
    <property type="molecule type" value="Genomic_DNA"/>
</dbReference>
<dbReference type="Gene3D" id="3.90.1570.30">
    <property type="match status" value="1"/>
</dbReference>
<accession>A0A5K7SCC6</accession>
<dbReference type="Pfam" id="PF13588">
    <property type="entry name" value="HSDR_N_2"/>
    <property type="match status" value="1"/>
</dbReference>
<feature type="domain" description="Type I restriction enzyme R protein N-terminal" evidence="1">
    <location>
        <begin position="35"/>
        <end position="144"/>
    </location>
</feature>
<dbReference type="KEGG" id="anf:AQPE_3281"/>
<protein>
    <recommendedName>
        <fullName evidence="1">Type I restriction enzyme R protein N-terminal domain-containing protein</fullName>
    </recommendedName>
</protein>
<reference evidence="2" key="1">
    <citation type="journal article" date="2020" name="Int. J. Syst. Evol. Microbiol.">
        <title>Aquipluma nitroreducens gen. nov. sp. nov., a novel facultatively anaerobic bacterium isolated from a freshwater lake.</title>
        <authorList>
            <person name="Watanabe M."/>
            <person name="Kojima H."/>
            <person name="Fukui M."/>
        </authorList>
    </citation>
    <scope>NUCLEOTIDE SEQUENCE</scope>
    <source>
        <strain evidence="2">MeG22</strain>
    </source>
</reference>
<name>A0A5K7SCC6_9BACT</name>
<keyword evidence="3" id="KW-1185">Reference proteome</keyword>
<gene>
    <name evidence="2" type="ORF">AQPE_3281</name>
</gene>